<evidence type="ECO:0000256" key="7">
    <source>
        <dbReference type="ARBA" id="ARBA00033417"/>
    </source>
</evidence>
<keyword evidence="5" id="KW-0326">Glycosidase</keyword>
<dbReference type="PANTHER" id="PTHR32227">
    <property type="entry name" value="GLUCAN ENDO-1,3-BETA-GLUCOSIDASE BG1-RELATED-RELATED"/>
    <property type="match status" value="1"/>
</dbReference>
<feature type="signal peptide" evidence="9">
    <location>
        <begin position="1"/>
        <end position="21"/>
    </location>
</feature>
<comment type="catalytic activity">
    <reaction evidence="1">
        <text>Hydrolysis of (1-&gt;3)-beta-D-glucosidic linkages in (1-&gt;3)-beta-D-glucans.</text>
        <dbReference type="EC" id="3.2.1.39"/>
    </reaction>
</comment>
<evidence type="ECO:0000256" key="3">
    <source>
        <dbReference type="ARBA" id="ARBA00012780"/>
    </source>
</evidence>
<dbReference type="EMBL" id="JAYKXN010000001">
    <property type="protein sequence ID" value="KAK7317913.1"/>
    <property type="molecule type" value="Genomic_DNA"/>
</dbReference>
<dbReference type="Gene3D" id="3.20.20.80">
    <property type="entry name" value="Glycosidases"/>
    <property type="match status" value="1"/>
</dbReference>
<evidence type="ECO:0000256" key="1">
    <source>
        <dbReference type="ARBA" id="ARBA00000382"/>
    </source>
</evidence>
<evidence type="ECO:0000256" key="6">
    <source>
        <dbReference type="ARBA" id="ARBA00033335"/>
    </source>
</evidence>
<evidence type="ECO:0000313" key="10">
    <source>
        <dbReference type="EMBL" id="KAK7317913.1"/>
    </source>
</evidence>
<dbReference type="InterPro" id="IPR017853">
    <property type="entry name" value="GH"/>
</dbReference>
<keyword evidence="11" id="KW-1185">Reference proteome</keyword>
<comment type="similarity">
    <text evidence="2 8">Belongs to the glycosyl hydrolase 17 family.</text>
</comment>
<dbReference type="AlphaFoldDB" id="A0AAN9Q3Z2"/>
<keyword evidence="4" id="KW-0378">Hydrolase</keyword>
<reference evidence="10 11" key="1">
    <citation type="submission" date="2024-01" db="EMBL/GenBank/DDBJ databases">
        <title>The genomes of 5 underutilized Papilionoideae crops provide insights into root nodulation and disease resistance.</title>
        <authorList>
            <person name="Yuan L."/>
        </authorList>
    </citation>
    <scope>NUCLEOTIDE SEQUENCE [LARGE SCALE GENOMIC DNA]</scope>
    <source>
        <strain evidence="10">LY-2023</strain>
        <tissue evidence="10">Leaf</tissue>
    </source>
</reference>
<dbReference type="EC" id="3.2.1.39" evidence="3"/>
<protein>
    <recommendedName>
        <fullName evidence="3">glucan endo-1,3-beta-D-glucosidase</fullName>
        <ecNumber evidence="3">3.2.1.39</ecNumber>
    </recommendedName>
    <alternativeName>
        <fullName evidence="6">(1-&gt;3)-beta-glucan endohydrolase</fullName>
    </alternativeName>
    <alternativeName>
        <fullName evidence="7">Beta-1,3-endoglucanase</fullName>
    </alternativeName>
</protein>
<evidence type="ECO:0000256" key="8">
    <source>
        <dbReference type="RuleBase" id="RU004335"/>
    </source>
</evidence>
<dbReference type="InterPro" id="IPR044965">
    <property type="entry name" value="Glyco_hydro_17_plant"/>
</dbReference>
<proteinExistence type="inferred from homology"/>
<evidence type="ECO:0000256" key="9">
    <source>
        <dbReference type="SAM" id="SignalP"/>
    </source>
</evidence>
<dbReference type="InterPro" id="IPR000490">
    <property type="entry name" value="Glyco_hydro_17"/>
</dbReference>
<evidence type="ECO:0000256" key="2">
    <source>
        <dbReference type="ARBA" id="ARBA00008773"/>
    </source>
</evidence>
<gene>
    <name evidence="10" type="ORF">RJT34_02535</name>
</gene>
<dbReference type="Proteomes" id="UP001359559">
    <property type="component" value="Unassembled WGS sequence"/>
</dbReference>
<comment type="caution">
    <text evidence="10">The sequence shown here is derived from an EMBL/GenBank/DDBJ whole genome shotgun (WGS) entry which is preliminary data.</text>
</comment>
<dbReference type="GO" id="GO:0042973">
    <property type="term" value="F:glucan endo-1,3-beta-D-glucosidase activity"/>
    <property type="evidence" value="ECO:0007669"/>
    <property type="project" value="UniProtKB-EC"/>
</dbReference>
<dbReference type="GO" id="GO:0005975">
    <property type="term" value="P:carbohydrate metabolic process"/>
    <property type="evidence" value="ECO:0007669"/>
    <property type="project" value="InterPro"/>
</dbReference>
<keyword evidence="9" id="KW-0732">Signal</keyword>
<dbReference type="Pfam" id="PF00332">
    <property type="entry name" value="Glyco_hydro_17"/>
    <property type="match status" value="1"/>
</dbReference>
<name>A0AAN9Q3Z2_CLITE</name>
<dbReference type="SUPFAM" id="SSF51445">
    <property type="entry name" value="(Trans)glycosidases"/>
    <property type="match status" value="1"/>
</dbReference>
<evidence type="ECO:0000256" key="4">
    <source>
        <dbReference type="ARBA" id="ARBA00022801"/>
    </source>
</evidence>
<evidence type="ECO:0000313" key="11">
    <source>
        <dbReference type="Proteomes" id="UP001359559"/>
    </source>
</evidence>
<organism evidence="10 11">
    <name type="scientific">Clitoria ternatea</name>
    <name type="common">Butterfly pea</name>
    <dbReference type="NCBI Taxonomy" id="43366"/>
    <lineage>
        <taxon>Eukaryota</taxon>
        <taxon>Viridiplantae</taxon>
        <taxon>Streptophyta</taxon>
        <taxon>Embryophyta</taxon>
        <taxon>Tracheophyta</taxon>
        <taxon>Spermatophyta</taxon>
        <taxon>Magnoliopsida</taxon>
        <taxon>eudicotyledons</taxon>
        <taxon>Gunneridae</taxon>
        <taxon>Pentapetalae</taxon>
        <taxon>rosids</taxon>
        <taxon>fabids</taxon>
        <taxon>Fabales</taxon>
        <taxon>Fabaceae</taxon>
        <taxon>Papilionoideae</taxon>
        <taxon>50 kb inversion clade</taxon>
        <taxon>NPAAA clade</taxon>
        <taxon>indigoferoid/millettioid clade</taxon>
        <taxon>Phaseoleae</taxon>
        <taxon>Clitoria</taxon>
    </lineage>
</organism>
<feature type="chain" id="PRO_5042936715" description="glucan endo-1,3-beta-D-glucosidase" evidence="9">
    <location>
        <begin position="22"/>
        <end position="195"/>
    </location>
</feature>
<evidence type="ECO:0000256" key="5">
    <source>
        <dbReference type="ARBA" id="ARBA00023295"/>
    </source>
</evidence>
<accession>A0AAN9Q3Z2</accession>
<sequence length="195" mass="20671">MAKPFLFLLTACTVFLHPSSSTDNIGVNYGTLADNLPTPSTVSSFLNSQTTINKIKLFDTNPDILRAFAHTGISLTVTLPNADIPSLSTVPSAQSWLSTNLLPFLPHTSVNRIAVGNEVLATSDKTLIAHLLPAMQSLHQALTLANLSHVQVSTPHSLGILSSSEPPSAALSDVATTAQSSFLFWNSTAKPNPLL</sequence>